<dbReference type="AlphaFoldDB" id="A0A4U3KYQ6"/>
<dbReference type="EMBL" id="SZQL01000010">
    <property type="protein sequence ID" value="TKK67640.1"/>
    <property type="molecule type" value="Genomic_DNA"/>
</dbReference>
<protein>
    <recommendedName>
        <fullName evidence="3">EF-hand domain-containing protein</fullName>
    </recommendedName>
</protein>
<dbReference type="PROSITE" id="PS00018">
    <property type="entry name" value="EF_HAND_1"/>
    <property type="match status" value="1"/>
</dbReference>
<dbReference type="OrthoDB" id="982085at2"/>
<dbReference type="RefSeq" id="WP_137262205.1">
    <property type="nucleotide sequence ID" value="NZ_SZQL01000010.1"/>
</dbReference>
<keyword evidence="2" id="KW-1185">Reference proteome</keyword>
<comment type="caution">
    <text evidence="1">The sequence shown here is derived from an EMBL/GenBank/DDBJ whole genome shotgun (WGS) entry which is preliminary data.</text>
</comment>
<sequence length="183" mass="19885">MIENLNHLVKQNADTTIINNTAIPDERNEEAVQEASTAIENSLKTSLSNGNVKEVANLFNSNGENITANPVTQQATGSFMDRLQSHFGLNVQHAANIANNLIPTVLKRLVQKAADPADNSFDLQKIFNEVSEGKTQGLNVRGMLNKFKTSLDRDADGDVDLQDLKAFFTGSGGVVDKVKGLFK</sequence>
<name>A0A4U3KYQ6_9BACT</name>
<organism evidence="1 2">
    <name type="scientific">Ilyomonas limi</name>
    <dbReference type="NCBI Taxonomy" id="2575867"/>
    <lineage>
        <taxon>Bacteria</taxon>
        <taxon>Pseudomonadati</taxon>
        <taxon>Bacteroidota</taxon>
        <taxon>Chitinophagia</taxon>
        <taxon>Chitinophagales</taxon>
        <taxon>Chitinophagaceae</taxon>
        <taxon>Ilyomonas</taxon>
    </lineage>
</organism>
<accession>A0A4U3KYQ6</accession>
<evidence type="ECO:0000313" key="2">
    <source>
        <dbReference type="Proteomes" id="UP000305848"/>
    </source>
</evidence>
<dbReference type="Proteomes" id="UP000305848">
    <property type="component" value="Unassembled WGS sequence"/>
</dbReference>
<proteinExistence type="predicted"/>
<gene>
    <name evidence="1" type="ORF">FC093_12855</name>
</gene>
<reference evidence="1 2" key="1">
    <citation type="submission" date="2019-05" db="EMBL/GenBank/DDBJ databases">
        <title>Panacibacter sp. strain 17mud1-8 Genome sequencing and assembly.</title>
        <authorList>
            <person name="Chhetri G."/>
        </authorList>
    </citation>
    <scope>NUCLEOTIDE SEQUENCE [LARGE SCALE GENOMIC DNA]</scope>
    <source>
        <strain evidence="1 2">17mud1-8</strain>
    </source>
</reference>
<evidence type="ECO:0008006" key="3">
    <source>
        <dbReference type="Google" id="ProtNLM"/>
    </source>
</evidence>
<dbReference type="InterPro" id="IPR018247">
    <property type="entry name" value="EF_Hand_1_Ca_BS"/>
</dbReference>
<evidence type="ECO:0000313" key="1">
    <source>
        <dbReference type="EMBL" id="TKK67640.1"/>
    </source>
</evidence>